<feature type="domain" description="Alpha/beta hydrolase fold-3" evidence="2">
    <location>
        <begin position="96"/>
        <end position="296"/>
    </location>
</feature>
<dbReference type="AlphaFoldDB" id="A0A4V4RG47"/>
<dbReference type="Pfam" id="PF07859">
    <property type="entry name" value="Abhydrolase_3"/>
    <property type="match status" value="1"/>
</dbReference>
<dbReference type="EMBL" id="QYRT01000003">
    <property type="protein sequence ID" value="TIH40324.1"/>
    <property type="molecule type" value="Genomic_DNA"/>
</dbReference>
<protein>
    <submittedName>
        <fullName evidence="3">Alpha/beta hydrolase</fullName>
    </submittedName>
</protein>
<evidence type="ECO:0000313" key="4">
    <source>
        <dbReference type="Proteomes" id="UP000306192"/>
    </source>
</evidence>
<keyword evidence="4" id="KW-1185">Reference proteome</keyword>
<organism evidence="3 4">
    <name type="scientific">Subtercola vilae</name>
    <dbReference type="NCBI Taxonomy" id="2056433"/>
    <lineage>
        <taxon>Bacteria</taxon>
        <taxon>Bacillati</taxon>
        <taxon>Actinomycetota</taxon>
        <taxon>Actinomycetes</taxon>
        <taxon>Micrococcales</taxon>
        <taxon>Microbacteriaceae</taxon>
        <taxon>Subtercola</taxon>
    </lineage>
</organism>
<dbReference type="SUPFAM" id="SSF53474">
    <property type="entry name" value="alpha/beta-Hydrolases"/>
    <property type="match status" value="1"/>
</dbReference>
<comment type="caution">
    <text evidence="3">The sequence shown here is derived from an EMBL/GenBank/DDBJ whole genome shotgun (WGS) entry which is preliminary data.</text>
</comment>
<dbReference type="Gene3D" id="3.40.50.1820">
    <property type="entry name" value="alpha/beta hydrolase"/>
    <property type="match status" value="1"/>
</dbReference>
<dbReference type="InterPro" id="IPR050300">
    <property type="entry name" value="GDXG_lipolytic_enzyme"/>
</dbReference>
<dbReference type="PANTHER" id="PTHR48081">
    <property type="entry name" value="AB HYDROLASE SUPERFAMILY PROTEIN C4A8.06C"/>
    <property type="match status" value="1"/>
</dbReference>
<accession>A0A4V4RG47</accession>
<proteinExistence type="predicted"/>
<dbReference type="InterPro" id="IPR029058">
    <property type="entry name" value="AB_hydrolase_fold"/>
</dbReference>
<reference evidence="3 4" key="1">
    <citation type="journal article" date="2019" name="Microorganisms">
        <title>Systematic Affiliation and Genome Analysis of Subtercola vilae DB165(T) with Particular Emphasis on Cold Adaptation of an Isolate from a High-Altitude Cold Volcano Lake.</title>
        <authorList>
            <person name="Villalobos A.S."/>
            <person name="Wiese J."/>
            <person name="Imhoff J.F."/>
            <person name="Dorador C."/>
            <person name="Keller A."/>
            <person name="Hentschel U."/>
        </authorList>
    </citation>
    <scope>NUCLEOTIDE SEQUENCE [LARGE SCALE GENOMIC DNA]</scope>
    <source>
        <strain evidence="3 4">DB165</strain>
    </source>
</reference>
<sequence length="316" mass="32819">MPVASFLSRLMPAVITLRGTKRTFSSARRTAKRVAYLTDHPARFAPPKSIGRRVSVALTVDDGWPLYVLSPRGGAPGAPGTGGTADSAGSAGSQQVLYLHGGSWIGEIGATQWSFAAALVEQSGATVTVPIYPVAPVGTATEVTARVADLVERLHAEPTRVSLVGDSAGGTVVLATALELLRRGVRPLAVLVLVAPGLDLTFSDPRAADLESADPFLAAPGLRYAASLWAGGLSLDDARVSPLFASPADLSGLGPVTVFTGTRDILNPDAHRFTERARAAGVPVTLHEAEGMLHNYPVFPIPEGRAALAQIAALLR</sequence>
<keyword evidence="1 3" id="KW-0378">Hydrolase</keyword>
<dbReference type="GO" id="GO:0016787">
    <property type="term" value="F:hydrolase activity"/>
    <property type="evidence" value="ECO:0007669"/>
    <property type="project" value="UniProtKB-KW"/>
</dbReference>
<dbReference type="PANTHER" id="PTHR48081:SF8">
    <property type="entry name" value="ALPHA_BETA HYDROLASE FOLD-3 DOMAIN-CONTAINING PROTEIN-RELATED"/>
    <property type="match status" value="1"/>
</dbReference>
<name>A0A4V4RG47_9MICO</name>
<dbReference type="Proteomes" id="UP000306192">
    <property type="component" value="Unassembled WGS sequence"/>
</dbReference>
<evidence type="ECO:0000259" key="2">
    <source>
        <dbReference type="Pfam" id="PF07859"/>
    </source>
</evidence>
<gene>
    <name evidence="3" type="ORF">D4765_01850</name>
</gene>
<evidence type="ECO:0000256" key="1">
    <source>
        <dbReference type="ARBA" id="ARBA00022801"/>
    </source>
</evidence>
<evidence type="ECO:0000313" key="3">
    <source>
        <dbReference type="EMBL" id="TIH40324.1"/>
    </source>
</evidence>
<dbReference type="InterPro" id="IPR013094">
    <property type="entry name" value="AB_hydrolase_3"/>
</dbReference>